<reference evidence="2 3" key="1">
    <citation type="submission" date="2015-09" db="EMBL/GenBank/DDBJ databases">
        <title>Host preference determinants of Valsa canker pathogens revealed by comparative genomics.</title>
        <authorList>
            <person name="Yin Z."/>
            <person name="Huang L."/>
        </authorList>
    </citation>
    <scope>NUCLEOTIDE SEQUENCE [LARGE SCALE GENOMIC DNA]</scope>
    <source>
        <strain evidence="2 3">SXYLt</strain>
    </source>
</reference>
<dbReference type="PANTHER" id="PTHR13132">
    <property type="entry name" value="ALPHA- 1,6 -FUCOSYLTRANSFERASE"/>
    <property type="match status" value="1"/>
</dbReference>
<protein>
    <submittedName>
        <fullName evidence="2">Uncharacterized protein</fullName>
    </submittedName>
</protein>
<feature type="region of interest" description="Disordered" evidence="1">
    <location>
        <begin position="62"/>
        <end position="84"/>
    </location>
</feature>
<evidence type="ECO:0000313" key="3">
    <source>
        <dbReference type="Proteomes" id="UP000285146"/>
    </source>
</evidence>
<dbReference type="PANTHER" id="PTHR13132:SF29">
    <property type="entry name" value="ALPHA-(1,6)-FUCOSYLTRANSFERASE"/>
    <property type="match status" value="1"/>
</dbReference>
<feature type="compositionally biased region" description="Low complexity" evidence="1">
    <location>
        <begin position="546"/>
        <end position="563"/>
    </location>
</feature>
<sequence>MAPPTIQVTRVNGAAPSHSKMIISPPRINLRRTASYNHADKGPLSSTSSRFGFEHLVFNSPPPSPGLPLPQQAPRMRKPSSTPRPSRVFRLLLWLSGTILIFYLATQSIRQGQVIPVIGWGRSTDEDYEMVGQDDLPDFPTPIVVTDRRGRAKWTVSIPPSYDFPLTTREYSDVCDKCKEVSSRVHALHPHSPAALNQISLIGGESGNDRYFLDVKEAEKQGVLPGLTGKAPAVREGNLLGVEKNGLAEKAVCASSLTYVLESDDAGLGKTLMSLWMAYGLAKREGRAFFVDDTRWAYGEYSGLFEAPPTPNCRPPPRHEMIPCPRQARHLVVSSVNARDVFGGKITDEDMYTEGEAARLERRPAQRELFALAREGYEALFRLNSQDREYVFNRVIEQRIRTYAVEGERHNGKVVGVHVRHGDRHPLEFQYADSYIPLSNFADAAGEALNDTLGHSGSEDGIARSKSLLVLASDDPLVYDAAEFGGLATRAQGQIRLAGKEDVNAAPVRPDKTVMHKFVDETFGWEGGFFAAMFWNLGLSSSQSAGSGAAKNSNNNNNNNNNNPRSLAPQPGPETIRLRSLVGRAYLMDLAVLAELTEGGAVVCAVSAMGCRLLAVMLGWERAFVRGEWRNIDGEFGWNGVTWA</sequence>
<dbReference type="OrthoDB" id="2392789at2759"/>
<evidence type="ECO:0000313" key="2">
    <source>
        <dbReference type="EMBL" id="ROW18091.1"/>
    </source>
</evidence>
<keyword evidence="3" id="KW-1185">Reference proteome</keyword>
<dbReference type="AlphaFoldDB" id="A0A423XP41"/>
<gene>
    <name evidence="2" type="ORF">VPNG_00065</name>
</gene>
<organism evidence="2 3">
    <name type="scientific">Cytospora leucostoma</name>
    <dbReference type="NCBI Taxonomy" id="1230097"/>
    <lineage>
        <taxon>Eukaryota</taxon>
        <taxon>Fungi</taxon>
        <taxon>Dikarya</taxon>
        <taxon>Ascomycota</taxon>
        <taxon>Pezizomycotina</taxon>
        <taxon>Sordariomycetes</taxon>
        <taxon>Sordariomycetidae</taxon>
        <taxon>Diaporthales</taxon>
        <taxon>Cytosporaceae</taxon>
        <taxon>Cytospora</taxon>
    </lineage>
</organism>
<accession>A0A423XP41</accession>
<feature type="region of interest" description="Disordered" evidence="1">
    <location>
        <begin position="546"/>
        <end position="573"/>
    </location>
</feature>
<dbReference type="EMBL" id="LKEB01000001">
    <property type="protein sequence ID" value="ROW18091.1"/>
    <property type="molecule type" value="Genomic_DNA"/>
</dbReference>
<comment type="caution">
    <text evidence="2">The sequence shown here is derived from an EMBL/GenBank/DDBJ whole genome shotgun (WGS) entry which is preliminary data.</text>
</comment>
<name>A0A423XP41_9PEZI</name>
<dbReference type="InParanoid" id="A0A423XP41"/>
<dbReference type="Proteomes" id="UP000285146">
    <property type="component" value="Unassembled WGS sequence"/>
</dbReference>
<proteinExistence type="predicted"/>
<dbReference type="GO" id="GO:0006487">
    <property type="term" value="P:protein N-linked glycosylation"/>
    <property type="evidence" value="ECO:0007669"/>
    <property type="project" value="TreeGrafter"/>
</dbReference>
<dbReference type="GO" id="GO:0046921">
    <property type="term" value="F:alpha-(1-&gt;6)-fucosyltransferase activity"/>
    <property type="evidence" value="ECO:0007669"/>
    <property type="project" value="TreeGrafter"/>
</dbReference>
<evidence type="ECO:0000256" key="1">
    <source>
        <dbReference type="SAM" id="MobiDB-lite"/>
    </source>
</evidence>